<evidence type="ECO:0000256" key="1">
    <source>
        <dbReference type="ARBA" id="ARBA00008182"/>
    </source>
</evidence>
<evidence type="ECO:0000313" key="4">
    <source>
        <dbReference type="EMBL" id="SIT91131.1"/>
    </source>
</evidence>
<keyword evidence="2" id="KW-0157">Chromophore</keyword>
<protein>
    <submittedName>
        <fullName evidence="4">Uncharacterized protein</fullName>
    </submittedName>
</protein>
<dbReference type="Gene3D" id="1.10.490.20">
    <property type="entry name" value="Phycocyanins"/>
    <property type="match status" value="1"/>
</dbReference>
<organism evidence="4 5">
    <name type="scientific">Edaphobacillus lindanitolerans</name>
    <dbReference type="NCBI Taxonomy" id="550447"/>
    <lineage>
        <taxon>Bacteria</taxon>
        <taxon>Bacillati</taxon>
        <taxon>Bacillota</taxon>
        <taxon>Bacilli</taxon>
        <taxon>Bacillales</taxon>
        <taxon>Bacillaceae</taxon>
        <taxon>Edaphobacillus</taxon>
    </lineage>
</organism>
<dbReference type="AlphaFoldDB" id="A0A1U7PQR6"/>
<sequence>MNIEELADRATEKIYEAEPSLLIRFGERGKEKCLEDNHHHLKQLQTAYELNESSFFIEYALWLNGILTRHGMKTKHLIDNFEIIRDLLATGRETEQTSRMDHYLTRAITVLKGESAKGEV</sequence>
<gene>
    <name evidence="4" type="ORF">SAMN05428946_2601</name>
</gene>
<accession>A0A1U7PQR6</accession>
<reference evidence="5" key="1">
    <citation type="submission" date="2017-01" db="EMBL/GenBank/DDBJ databases">
        <authorList>
            <person name="Varghese N."/>
            <person name="Submissions S."/>
        </authorList>
    </citation>
    <scope>NUCLEOTIDE SEQUENCE [LARGE SCALE GENOMIC DNA]</scope>
    <source>
        <strain evidence="5">MNA4</strain>
    </source>
</reference>
<dbReference type="EMBL" id="FTPL01000004">
    <property type="protein sequence ID" value="SIT91131.1"/>
    <property type="molecule type" value="Genomic_DNA"/>
</dbReference>
<dbReference type="InterPro" id="IPR009050">
    <property type="entry name" value="Globin-like_sf"/>
</dbReference>
<dbReference type="InterPro" id="IPR038719">
    <property type="entry name" value="Phycobilisome_asu/bsu_sf"/>
</dbReference>
<evidence type="ECO:0000256" key="3">
    <source>
        <dbReference type="ARBA" id="ARBA00023307"/>
    </source>
</evidence>
<dbReference type="OrthoDB" id="2376384at2"/>
<dbReference type="Proteomes" id="UP000187550">
    <property type="component" value="Unassembled WGS sequence"/>
</dbReference>
<dbReference type="RefSeq" id="WP_076759450.1">
    <property type="nucleotide sequence ID" value="NZ_FTPL01000004.1"/>
</dbReference>
<keyword evidence="3" id="KW-0089">Bile pigment</keyword>
<proteinExistence type="inferred from homology"/>
<name>A0A1U7PQR6_9BACI</name>
<comment type="similarity">
    <text evidence="1">Belongs to the phycobiliprotein family.</text>
</comment>
<evidence type="ECO:0000313" key="5">
    <source>
        <dbReference type="Proteomes" id="UP000187550"/>
    </source>
</evidence>
<dbReference type="STRING" id="550447.SAMN05428946_2601"/>
<dbReference type="SUPFAM" id="SSF46458">
    <property type="entry name" value="Globin-like"/>
    <property type="match status" value="1"/>
</dbReference>
<keyword evidence="5" id="KW-1185">Reference proteome</keyword>
<evidence type="ECO:0000256" key="2">
    <source>
        <dbReference type="ARBA" id="ARBA00022991"/>
    </source>
</evidence>